<dbReference type="Gene3D" id="3.40.50.720">
    <property type="entry name" value="NAD(P)-binding Rossmann-like Domain"/>
    <property type="match status" value="1"/>
</dbReference>
<dbReference type="PANTHER" id="PTHR43708">
    <property type="entry name" value="CONSERVED EXPRESSED OXIDOREDUCTASE (EUROFUNG)"/>
    <property type="match status" value="1"/>
</dbReference>
<dbReference type="GO" id="GO:0000166">
    <property type="term" value="F:nucleotide binding"/>
    <property type="evidence" value="ECO:0007669"/>
    <property type="project" value="InterPro"/>
</dbReference>
<comment type="caution">
    <text evidence="2">The sequence shown here is derived from an EMBL/GenBank/DDBJ whole genome shotgun (WGS) entry which is preliminary data.</text>
</comment>
<sequence>MAPIRFGMIGGGWRAEFFTRIARELPERFQLVGVVQRDPAKAAAFAAQWDAPAFASYAELAAAEPDFVVLSVKADAHLTILTELHRLGLAVLCETPAALDLETMIAIWRLVEQGFRLHIAEQYLFQPLHAARLQVIANGGLGRVSLARVSAAHGYHGVSLMRQFLGIGFEDAVIRGKLFETRALEGPNRFSWPESERFVTAKQTLGEFDFGDRLGLFDFTDVQYRSPVHSHRVVIRGERGEIADLEARVMPVYGQPLTQAFTRNESGRYGNLFGYALEAMLCGDEVVWTMPYPNARLMDDEIAIAVAMERMGALVRGQGTGPYPYAEGAQDQYLSLLMHEAARTGETVRSGRQPWAG</sequence>
<dbReference type="AlphaFoldDB" id="A0A1E5XJH5"/>
<dbReference type="OrthoDB" id="9772350at2"/>
<dbReference type="EMBL" id="LAJE02000358">
    <property type="protein sequence ID" value="OEO28742.1"/>
    <property type="molecule type" value="Genomic_DNA"/>
</dbReference>
<dbReference type="InterPro" id="IPR036291">
    <property type="entry name" value="NAD(P)-bd_dom_sf"/>
</dbReference>
<dbReference type="Proteomes" id="UP000095463">
    <property type="component" value="Unassembled WGS sequence"/>
</dbReference>
<proteinExistence type="predicted"/>
<reference evidence="2 3" key="1">
    <citation type="journal article" date="2015" name="Genome Announc.">
        <title>Genome Assemblies of Three Soil-Associated Devosia species: D. insulae, D. limi, and D. soli.</title>
        <authorList>
            <person name="Hassan Y.I."/>
            <person name="Lepp D."/>
            <person name="Zhou T."/>
        </authorList>
    </citation>
    <scope>NUCLEOTIDE SEQUENCE [LARGE SCALE GENOMIC DNA]</scope>
    <source>
        <strain evidence="2 3">DS-56</strain>
    </source>
</reference>
<evidence type="ECO:0000313" key="3">
    <source>
        <dbReference type="Proteomes" id="UP000095463"/>
    </source>
</evidence>
<organism evidence="2 3">
    <name type="scientific">Devosia insulae DS-56</name>
    <dbReference type="NCBI Taxonomy" id="1116389"/>
    <lineage>
        <taxon>Bacteria</taxon>
        <taxon>Pseudomonadati</taxon>
        <taxon>Pseudomonadota</taxon>
        <taxon>Alphaproteobacteria</taxon>
        <taxon>Hyphomicrobiales</taxon>
        <taxon>Devosiaceae</taxon>
        <taxon>Devosia</taxon>
    </lineage>
</organism>
<name>A0A1E5XJH5_9HYPH</name>
<keyword evidence="3" id="KW-1185">Reference proteome</keyword>
<dbReference type="SUPFAM" id="SSF51735">
    <property type="entry name" value="NAD(P)-binding Rossmann-fold domains"/>
    <property type="match status" value="1"/>
</dbReference>
<accession>A0A1E5XJH5</accession>
<feature type="domain" description="Gfo/Idh/MocA-like oxidoreductase N-terminal" evidence="1">
    <location>
        <begin position="4"/>
        <end position="113"/>
    </location>
</feature>
<evidence type="ECO:0000313" key="2">
    <source>
        <dbReference type="EMBL" id="OEO28742.1"/>
    </source>
</evidence>
<dbReference type="InterPro" id="IPR000683">
    <property type="entry name" value="Gfo/Idh/MocA-like_OxRdtase_N"/>
</dbReference>
<dbReference type="InterPro" id="IPR051317">
    <property type="entry name" value="Gfo/Idh/MocA_oxidoreduct"/>
</dbReference>
<dbReference type="Pfam" id="PF01408">
    <property type="entry name" value="GFO_IDH_MocA"/>
    <property type="match status" value="1"/>
</dbReference>
<dbReference type="PANTHER" id="PTHR43708:SF8">
    <property type="entry name" value="OXIDOREDUCTASE"/>
    <property type="match status" value="1"/>
</dbReference>
<dbReference type="RefSeq" id="WP_069911963.1">
    <property type="nucleotide sequence ID" value="NZ_LAJE02000358.1"/>
</dbReference>
<protein>
    <recommendedName>
        <fullName evidence="1">Gfo/Idh/MocA-like oxidoreductase N-terminal domain-containing protein</fullName>
    </recommendedName>
</protein>
<evidence type="ECO:0000259" key="1">
    <source>
        <dbReference type="Pfam" id="PF01408"/>
    </source>
</evidence>
<gene>
    <name evidence="2" type="ORF">VW23_003275</name>
</gene>